<dbReference type="InterPro" id="IPR045784">
    <property type="entry name" value="Radical_SAM_N2"/>
</dbReference>
<dbReference type="Gene3D" id="3.80.30.20">
    <property type="entry name" value="tm_1862 like domain"/>
    <property type="match status" value="1"/>
</dbReference>
<dbReference type="Pfam" id="PF19864">
    <property type="entry name" value="Radical_SAM_N2"/>
    <property type="match status" value="1"/>
</dbReference>
<dbReference type="EMBL" id="CBDS010000044">
    <property type="protein sequence ID" value="CDB45643.1"/>
    <property type="molecule type" value="Genomic_DNA"/>
</dbReference>
<gene>
    <name evidence="3" type="ORF">BN533_00769</name>
</gene>
<comment type="caution">
    <text evidence="3">The sequence shown here is derived from an EMBL/GenBank/DDBJ whole genome shotgun (WGS) entry which is preliminary data.</text>
</comment>
<dbReference type="Pfam" id="PF04055">
    <property type="entry name" value="Radical_SAM"/>
    <property type="match status" value="1"/>
</dbReference>
<dbReference type="SFLD" id="SFLDG01082">
    <property type="entry name" value="B12-binding_domain_containing"/>
    <property type="match status" value="1"/>
</dbReference>
<dbReference type="CDD" id="cd01335">
    <property type="entry name" value="Radical_SAM"/>
    <property type="match status" value="1"/>
</dbReference>
<dbReference type="PANTHER" id="PTHR42731">
    <property type="entry name" value="SLL1084 PROTEIN"/>
    <property type="match status" value="1"/>
</dbReference>
<proteinExistence type="predicted"/>
<dbReference type="GO" id="GO:0003824">
    <property type="term" value="F:catalytic activity"/>
    <property type="evidence" value="ECO:0007669"/>
    <property type="project" value="InterPro"/>
</dbReference>
<dbReference type="PROSITE" id="PS51332">
    <property type="entry name" value="B12_BINDING"/>
    <property type="match status" value="1"/>
</dbReference>
<dbReference type="GO" id="GO:0051536">
    <property type="term" value="F:iron-sulfur cluster binding"/>
    <property type="evidence" value="ECO:0007669"/>
    <property type="project" value="InterPro"/>
</dbReference>
<feature type="domain" description="B12-binding" evidence="1">
    <location>
        <begin position="26"/>
        <end position="178"/>
    </location>
</feature>
<dbReference type="SUPFAM" id="SSF102114">
    <property type="entry name" value="Radical SAM enzymes"/>
    <property type="match status" value="1"/>
</dbReference>
<dbReference type="SMART" id="SM00729">
    <property type="entry name" value="Elp3"/>
    <property type="match status" value="1"/>
</dbReference>
<sequence length="578" mass="64618">MTWELKNALKEIVARESGAQVFAPGARRPVAFIYPNTYHLGMSNLGLHILYQLINSRGDSACERFFLPDSKLLAEHKRTKTPLLSLETQRPLADFEVICVMMSFEMDYTNLLTMLAQSNVKLEAAARGAKEPLVIIGGPCATFNPEPLAGVADAFVIGEGEETVNKLLDAVYEARDKGLSKEDTLLELAQLSGIYVPRFYEPQYDAGGMFCGMQVSTQVPASVKRQWVRELDNYPQTSAIMTDATEFENMYIVEVARGCGRHCRFCMAGYCFRKPRARDLELLLAKIRNRPPQTKKVGLMGAAVSDYPYIKELTQTLVDEQVPFTVASLRADTLDVELTQALAASGQRTMTVAPEAGSVKMRNIINKGITEEHVFNAIELAAAAGMKNIKLYYMLGLPGEADSDIEEMIAMIGRVREKMDAALNKGDLIISVNGFIPKPFTPFQWSPLCDVKTLKRRFKMLETAFKKAKHIQVQTESLKETVLQAVLARGDRRIGAALLEAFHREMPLKQVLKEQGLDIEELAAAAYEIGRPLPWQHLDMGFTEAYLISEWRKAQREEFTPMCFDLCRRCGVCGEAQV</sequence>
<organism evidence="3">
    <name type="scientific">Phascolarctobacterium faecium</name>
    <dbReference type="NCBI Taxonomy" id="33025"/>
    <lineage>
        <taxon>Bacteria</taxon>
        <taxon>Bacillati</taxon>
        <taxon>Bacillota</taxon>
        <taxon>Negativicutes</taxon>
        <taxon>Acidaminococcales</taxon>
        <taxon>Acidaminococcaceae</taxon>
        <taxon>Phascolarctobacterium</taxon>
    </lineage>
</organism>
<dbReference type="RefSeq" id="WP_021717672.1">
    <property type="nucleotide sequence ID" value="NZ_CAUERG010000001.1"/>
</dbReference>
<dbReference type="GO" id="GO:0031419">
    <property type="term" value="F:cobalamin binding"/>
    <property type="evidence" value="ECO:0007669"/>
    <property type="project" value="InterPro"/>
</dbReference>
<dbReference type="InterPro" id="IPR006638">
    <property type="entry name" value="Elp3/MiaA/NifB-like_rSAM"/>
</dbReference>
<evidence type="ECO:0000259" key="1">
    <source>
        <dbReference type="PROSITE" id="PS51332"/>
    </source>
</evidence>
<dbReference type="STRING" id="1262914.BN533_00769"/>
<protein>
    <submittedName>
        <fullName evidence="3">Radical SAM domain protein</fullName>
    </submittedName>
</protein>
<evidence type="ECO:0000259" key="2">
    <source>
        <dbReference type="PROSITE" id="PS51918"/>
    </source>
</evidence>
<dbReference type="GO" id="GO:0046872">
    <property type="term" value="F:metal ion binding"/>
    <property type="evidence" value="ECO:0007669"/>
    <property type="project" value="InterPro"/>
</dbReference>
<evidence type="ECO:0000313" key="3">
    <source>
        <dbReference type="EMBL" id="CDB45643.1"/>
    </source>
</evidence>
<dbReference type="HOGENOM" id="CLU_011543_3_3_9"/>
<dbReference type="Gene3D" id="3.40.50.280">
    <property type="entry name" value="Cobalamin-binding domain"/>
    <property type="match status" value="1"/>
</dbReference>
<dbReference type="InterPro" id="IPR023404">
    <property type="entry name" value="rSAM_horseshoe"/>
</dbReference>
<dbReference type="PROSITE" id="PS51918">
    <property type="entry name" value="RADICAL_SAM"/>
    <property type="match status" value="1"/>
</dbReference>
<dbReference type="PANTHER" id="PTHR42731:SF5">
    <property type="entry name" value="RADICAL SAM DOMAIN PROTEIN"/>
    <property type="match status" value="1"/>
</dbReference>
<dbReference type="eggNOG" id="COG1032">
    <property type="taxonomic scope" value="Bacteria"/>
</dbReference>
<dbReference type="InterPro" id="IPR007197">
    <property type="entry name" value="rSAM"/>
</dbReference>
<dbReference type="InterPro" id="IPR006158">
    <property type="entry name" value="Cobalamin-bd"/>
</dbReference>
<feature type="domain" description="Radical SAM core" evidence="2">
    <location>
        <begin position="245"/>
        <end position="472"/>
    </location>
</feature>
<dbReference type="InterPro" id="IPR058240">
    <property type="entry name" value="rSAM_sf"/>
</dbReference>
<dbReference type="SFLD" id="SFLDS00029">
    <property type="entry name" value="Radical_SAM"/>
    <property type="match status" value="1"/>
</dbReference>
<dbReference type="AlphaFoldDB" id="R6I634"/>
<name>R6I634_9FIRM</name>
<accession>R6I634</accession>
<reference evidence="3" key="1">
    <citation type="submission" date="2012-11" db="EMBL/GenBank/DDBJ databases">
        <title>Dependencies among metagenomic species, viruses, plasmids and units of genetic variation.</title>
        <authorList>
            <person name="Nielsen H.B."/>
            <person name="Almeida M."/>
            <person name="Juncker A.S."/>
            <person name="Rasmussen S."/>
            <person name="Li J."/>
            <person name="Sunagawa S."/>
            <person name="Plichta D."/>
            <person name="Gautier L."/>
            <person name="Le Chatelier E."/>
            <person name="Peletier E."/>
            <person name="Bonde I."/>
            <person name="Nielsen T."/>
            <person name="Manichanh C."/>
            <person name="Arumugam M."/>
            <person name="Batto J."/>
            <person name="Santos M.B.Q.D."/>
            <person name="Blom N."/>
            <person name="Borruel N."/>
            <person name="Burgdorf K.S."/>
            <person name="Boumezbeur F."/>
            <person name="Casellas F."/>
            <person name="Dore J."/>
            <person name="Guarner F."/>
            <person name="Hansen T."/>
            <person name="Hildebrand F."/>
            <person name="Kaas R.S."/>
            <person name="Kennedy S."/>
            <person name="Kristiansen K."/>
            <person name="Kultima J.R."/>
            <person name="Leonard P."/>
            <person name="Levenez F."/>
            <person name="Lund O."/>
            <person name="Moumen B."/>
            <person name="Le Paslier D."/>
            <person name="Pons N."/>
            <person name="Pedersen O."/>
            <person name="Prifti E."/>
            <person name="Qin J."/>
            <person name="Raes J."/>
            <person name="Tap J."/>
            <person name="Tims S."/>
            <person name="Ussery D.W."/>
            <person name="Yamada T."/>
            <person name="MetaHit consortium"/>
            <person name="Renault P."/>
            <person name="Sicheritz-Ponten T."/>
            <person name="Bork P."/>
            <person name="Wang J."/>
            <person name="Brunak S."/>
            <person name="Ehrlich S.D."/>
        </authorList>
    </citation>
    <scope>NUCLEOTIDE SEQUENCE [LARGE SCALE GENOMIC DNA]</scope>
</reference>